<evidence type="ECO:0008006" key="4">
    <source>
        <dbReference type="Google" id="ProtNLM"/>
    </source>
</evidence>
<sequence>MGGRVRAMMRAFRPERIFLVTSLVLTIAAAVALYVLQATTLTIAVAPRDGTEPALIRAYADALKSTHKGVRLKILPFDDVRESAKALEQGKADLAVVRPDVDLPANGLTLAILRDQAMLIASPAPSGITTFPGLARKRLGIVAHRDADLWLLKSLMGYYGLTLQEGGTGPIPAGQVRLVPLAEEDLAAALAQKRIDAVVAVIAPAAPMALRLVGTVQAASRTRKVDFVGVEDGPAIIERLPRLQAVTVPAGLFGGSPKVPEDEVKTVGASYRLMAKASMSRTVAADVTQHLFELRSRLSDATPAADYVAAPAYETTAEATSARLPIHPGAIDYYEREQQGFIERYGDWIYLVAVLGGGFGSALAWLRQRLRRLRRERIDVVMDRLLEILAEARRADAAGLDALTGEVDTLAADVVRYTRERETDTRTMAAVMIAIETARSTIADCRRMAGEAVPPRPAFRLSAAE</sequence>
<protein>
    <recommendedName>
        <fullName evidence="4">C4-dicarboxylate ABC transporter substrate-binding protein</fullName>
    </recommendedName>
</protein>
<accession>A0AA37HGP7</accession>
<comment type="caution">
    <text evidence="2">The sequence shown here is derived from an EMBL/GenBank/DDBJ whole genome shotgun (WGS) entry which is preliminary data.</text>
</comment>
<reference evidence="2" key="2">
    <citation type="submission" date="2021-08" db="EMBL/GenBank/DDBJ databases">
        <authorList>
            <person name="Tani A."/>
            <person name="Ola A."/>
            <person name="Ogura Y."/>
            <person name="Katsura K."/>
            <person name="Hayashi T."/>
        </authorList>
    </citation>
    <scope>NUCLEOTIDE SEQUENCE</scope>
    <source>
        <strain evidence="2">JCM 32048</strain>
    </source>
</reference>
<dbReference type="SUPFAM" id="SSF53850">
    <property type="entry name" value="Periplasmic binding protein-like II"/>
    <property type="match status" value="1"/>
</dbReference>
<keyword evidence="3" id="KW-1185">Reference proteome</keyword>
<gene>
    <name evidence="2" type="ORF">MPEAHAMD_5652</name>
</gene>
<dbReference type="Proteomes" id="UP001055286">
    <property type="component" value="Unassembled WGS sequence"/>
</dbReference>
<name>A0AA37HGP7_9HYPH</name>
<reference evidence="2" key="1">
    <citation type="journal article" date="2016" name="Front. Microbiol.">
        <title>Genome Sequence of the Piezophilic, Mesophilic Sulfate-Reducing Bacterium Desulfovibrio indicus J2T.</title>
        <authorList>
            <person name="Cao J."/>
            <person name="Maignien L."/>
            <person name="Shao Z."/>
            <person name="Alain K."/>
            <person name="Jebbar M."/>
        </authorList>
    </citation>
    <scope>NUCLEOTIDE SEQUENCE</scope>
    <source>
        <strain evidence="2">JCM 32048</strain>
    </source>
</reference>
<feature type="transmembrane region" description="Helical" evidence="1">
    <location>
        <begin position="348"/>
        <end position="366"/>
    </location>
</feature>
<dbReference type="Gene3D" id="3.40.190.10">
    <property type="entry name" value="Periplasmic binding protein-like II"/>
    <property type="match status" value="2"/>
</dbReference>
<dbReference type="AlphaFoldDB" id="A0AA37HGP7"/>
<proteinExistence type="predicted"/>
<dbReference type="Pfam" id="PF16868">
    <property type="entry name" value="NMT1_3"/>
    <property type="match status" value="1"/>
</dbReference>
<dbReference type="PANTHER" id="PTHR42941:SF1">
    <property type="entry name" value="SLL1037 PROTEIN"/>
    <property type="match status" value="1"/>
</dbReference>
<evidence type="ECO:0000313" key="2">
    <source>
        <dbReference type="EMBL" id="GJD65459.1"/>
    </source>
</evidence>
<dbReference type="PANTHER" id="PTHR42941">
    <property type="entry name" value="SLL1037 PROTEIN"/>
    <property type="match status" value="1"/>
</dbReference>
<evidence type="ECO:0000313" key="3">
    <source>
        <dbReference type="Proteomes" id="UP001055286"/>
    </source>
</evidence>
<evidence type="ECO:0000256" key="1">
    <source>
        <dbReference type="SAM" id="Phobius"/>
    </source>
</evidence>
<keyword evidence="1" id="KW-1133">Transmembrane helix</keyword>
<dbReference type="EMBL" id="BPQJ01000040">
    <property type="protein sequence ID" value="GJD65459.1"/>
    <property type="molecule type" value="Genomic_DNA"/>
</dbReference>
<organism evidence="2 3">
    <name type="scientific">Methylobacterium frigidaeris</name>
    <dbReference type="NCBI Taxonomy" id="2038277"/>
    <lineage>
        <taxon>Bacteria</taxon>
        <taxon>Pseudomonadati</taxon>
        <taxon>Pseudomonadota</taxon>
        <taxon>Alphaproteobacteria</taxon>
        <taxon>Hyphomicrobiales</taxon>
        <taxon>Methylobacteriaceae</taxon>
        <taxon>Methylobacterium</taxon>
    </lineage>
</organism>
<keyword evidence="1" id="KW-0812">Transmembrane</keyword>
<keyword evidence="1" id="KW-0472">Membrane</keyword>
<dbReference type="InterPro" id="IPR011852">
    <property type="entry name" value="TRAP_TAXI"/>
</dbReference>